<reference evidence="2" key="1">
    <citation type="submission" date="2009-12" db="EMBL/GenBank/DDBJ databases">
        <authorList>
            <person name="Weinstock G."/>
            <person name="Sodergren E."/>
            <person name="Clifton S."/>
            <person name="Fulton L."/>
            <person name="Fulton B."/>
            <person name="Courtney L."/>
            <person name="Fronick C."/>
            <person name="Harrison M."/>
            <person name="Strong C."/>
            <person name="Farmer C."/>
            <person name="Delahaunty K."/>
            <person name="Markovic C."/>
            <person name="Hall O."/>
            <person name="Minx P."/>
            <person name="Tomlinson C."/>
            <person name="Mitreva M."/>
            <person name="Nelson J."/>
            <person name="Hou S."/>
            <person name="Wollam A."/>
            <person name="Pepin K.H."/>
            <person name="Johnson M."/>
            <person name="Bhonagiri V."/>
            <person name="Nash W.E."/>
            <person name="Warren W."/>
            <person name="Chinwalla A."/>
            <person name="Mardis E.R."/>
            <person name="Wilson R.K."/>
        </authorList>
    </citation>
    <scope>NUCLEOTIDE SEQUENCE [LARGE SCALE GENOMIC DNA]</scope>
    <source>
        <strain evidence="2">DSM 15176</strain>
    </source>
</reference>
<evidence type="ECO:0000313" key="2">
    <source>
        <dbReference type="EMBL" id="EFB76053.1"/>
    </source>
</evidence>
<dbReference type="AlphaFoldDB" id="D1PNB8"/>
<sequence>MNNSKRRHDGGAYRQYKTMMAAHAKEGKDRATFRRKIPKHKRDRPAGGKREE</sequence>
<feature type="compositionally biased region" description="Basic and acidic residues" evidence="1">
    <location>
        <begin position="23"/>
        <end position="32"/>
    </location>
</feature>
<comment type="caution">
    <text evidence="2">The sequence shown here is derived from an EMBL/GenBank/DDBJ whole genome shotgun (WGS) entry which is preliminary data.</text>
</comment>
<name>D1PNB8_9FIRM</name>
<keyword evidence="3" id="KW-1185">Reference proteome</keyword>
<dbReference type="HOGENOM" id="CLU_3085468_0_0_9"/>
<dbReference type="EMBL" id="ACBY02000023">
    <property type="protein sequence ID" value="EFB76053.1"/>
    <property type="molecule type" value="Genomic_DNA"/>
</dbReference>
<dbReference type="STRING" id="411471.SUBVAR_05837"/>
<feature type="region of interest" description="Disordered" evidence="1">
    <location>
        <begin position="22"/>
        <end position="52"/>
    </location>
</feature>
<evidence type="ECO:0000256" key="1">
    <source>
        <dbReference type="SAM" id="MobiDB-lite"/>
    </source>
</evidence>
<protein>
    <submittedName>
        <fullName evidence="2">Uncharacterized protein</fullName>
    </submittedName>
</protein>
<gene>
    <name evidence="2" type="ORF">SUBVAR_05837</name>
</gene>
<accession>D1PNB8</accession>
<proteinExistence type="predicted"/>
<organism evidence="2 3">
    <name type="scientific">Subdoligranulum variabile DSM 15176</name>
    <dbReference type="NCBI Taxonomy" id="411471"/>
    <lineage>
        <taxon>Bacteria</taxon>
        <taxon>Bacillati</taxon>
        <taxon>Bacillota</taxon>
        <taxon>Clostridia</taxon>
        <taxon>Eubacteriales</taxon>
        <taxon>Oscillospiraceae</taxon>
        <taxon>Subdoligranulum</taxon>
    </lineage>
</organism>
<feature type="compositionally biased region" description="Basic residues" evidence="1">
    <location>
        <begin position="33"/>
        <end position="43"/>
    </location>
</feature>
<dbReference type="Proteomes" id="UP000003438">
    <property type="component" value="Unassembled WGS sequence"/>
</dbReference>
<evidence type="ECO:0000313" key="3">
    <source>
        <dbReference type="Proteomes" id="UP000003438"/>
    </source>
</evidence>
<dbReference type="RefSeq" id="WP_007047213.1">
    <property type="nucleotide sequence ID" value="NZ_GG704769.1"/>
</dbReference>